<gene>
    <name evidence="2" type="ORF">IZ6_05400</name>
</gene>
<proteinExistence type="predicted"/>
<sequence length="309" mass="34742">MPAEAFISYSHRDEKALARLHKHLSMLKRDGILSTWHDKEITAGSNLDSAISTALEKCDVFIALVSPDYLASKYCYEREMERALERAGDGSMLLVPIILEPCDWQTSPLAKFKAVPKDGNPIALWTNENLAWLDVVSEVRNALSSSKAPDKKAATPLAATPSQLRVKIQRDFDVIDKSEFRDQAFETIRNFFKRSTDEVNTIELLKARFEEMSATAFTCTLVNRGKRNGESHITVHNSKGNRGEIIVVHSAHAESKNSYHGSYSVNADEYQMYLTGYMSTDHGNGRMSGQQVADYLWTDFLRRAGVELD</sequence>
<feature type="domain" description="TIR" evidence="1">
    <location>
        <begin position="1"/>
        <end position="143"/>
    </location>
</feature>
<dbReference type="GO" id="GO:0007165">
    <property type="term" value="P:signal transduction"/>
    <property type="evidence" value="ECO:0007669"/>
    <property type="project" value="InterPro"/>
</dbReference>
<dbReference type="AlphaFoldDB" id="A0A6S6QPV6"/>
<evidence type="ECO:0000259" key="1">
    <source>
        <dbReference type="PROSITE" id="PS50104"/>
    </source>
</evidence>
<dbReference type="Proteomes" id="UP000515317">
    <property type="component" value="Chromosome"/>
</dbReference>
<dbReference type="Gene3D" id="3.40.50.10140">
    <property type="entry name" value="Toll/interleukin-1 receptor homology (TIR) domain"/>
    <property type="match status" value="1"/>
</dbReference>
<name>A0A6S6QPV6_9HYPH</name>
<organism evidence="2 3">
    <name type="scientific">Terrihabitans soli</name>
    <dbReference type="NCBI Taxonomy" id="708113"/>
    <lineage>
        <taxon>Bacteria</taxon>
        <taxon>Pseudomonadati</taxon>
        <taxon>Pseudomonadota</taxon>
        <taxon>Alphaproteobacteria</taxon>
        <taxon>Hyphomicrobiales</taxon>
        <taxon>Terrihabitans</taxon>
    </lineage>
</organism>
<evidence type="ECO:0000313" key="3">
    <source>
        <dbReference type="Proteomes" id="UP000515317"/>
    </source>
</evidence>
<dbReference type="PROSITE" id="PS50104">
    <property type="entry name" value="TIR"/>
    <property type="match status" value="1"/>
</dbReference>
<dbReference type="Pfam" id="PF13676">
    <property type="entry name" value="TIR_2"/>
    <property type="match status" value="1"/>
</dbReference>
<dbReference type="SMART" id="SM00255">
    <property type="entry name" value="TIR"/>
    <property type="match status" value="1"/>
</dbReference>
<dbReference type="InterPro" id="IPR035897">
    <property type="entry name" value="Toll_tir_struct_dom_sf"/>
</dbReference>
<dbReference type="SUPFAM" id="SSF52200">
    <property type="entry name" value="Toll/Interleukin receptor TIR domain"/>
    <property type="match status" value="1"/>
</dbReference>
<dbReference type="InterPro" id="IPR000157">
    <property type="entry name" value="TIR_dom"/>
</dbReference>
<dbReference type="EMBL" id="AP023361">
    <property type="protein sequence ID" value="BCJ89805.1"/>
    <property type="molecule type" value="Genomic_DNA"/>
</dbReference>
<protein>
    <recommendedName>
        <fullName evidence="1">TIR domain-containing protein</fullName>
    </recommendedName>
</protein>
<accession>A0A6S6QPV6</accession>
<evidence type="ECO:0000313" key="2">
    <source>
        <dbReference type="EMBL" id="BCJ89805.1"/>
    </source>
</evidence>
<reference evidence="2 3" key="1">
    <citation type="submission" date="2020-08" db="EMBL/GenBank/DDBJ databases">
        <title>Genome sequence of Rhizobiales bacterium strain IZ6.</title>
        <authorList>
            <person name="Nakai R."/>
            <person name="Naganuma T."/>
        </authorList>
    </citation>
    <scope>NUCLEOTIDE SEQUENCE [LARGE SCALE GENOMIC DNA]</scope>
    <source>
        <strain evidence="2 3">IZ6</strain>
    </source>
</reference>
<keyword evidence="3" id="KW-1185">Reference proteome</keyword>
<dbReference type="KEGG" id="tso:IZ6_05400"/>